<dbReference type="AlphaFoldDB" id="A0A327W4W7"/>
<gene>
    <name evidence="1" type="ORF">CLV59_102263</name>
</gene>
<dbReference type="RefSeq" id="WP_245950821.1">
    <property type="nucleotide sequence ID" value="NZ_QLMA01000002.1"/>
</dbReference>
<evidence type="ECO:0008006" key="3">
    <source>
        <dbReference type="Google" id="ProtNLM"/>
    </source>
</evidence>
<accession>A0A327W4W7</accession>
<comment type="caution">
    <text evidence="1">The sequence shown here is derived from an EMBL/GenBank/DDBJ whole genome shotgun (WGS) entry which is preliminary data.</text>
</comment>
<proteinExistence type="predicted"/>
<protein>
    <recommendedName>
        <fullName evidence="3">Acetyltransferase (GNAT) family protein</fullName>
    </recommendedName>
</protein>
<evidence type="ECO:0000313" key="1">
    <source>
        <dbReference type="EMBL" id="RAJ85559.1"/>
    </source>
</evidence>
<dbReference type="Gene3D" id="3.40.630.30">
    <property type="match status" value="1"/>
</dbReference>
<evidence type="ECO:0000313" key="2">
    <source>
        <dbReference type="Proteomes" id="UP000249819"/>
    </source>
</evidence>
<name>A0A327W4W7_9BACT</name>
<dbReference type="Proteomes" id="UP000249819">
    <property type="component" value="Unassembled WGS sequence"/>
</dbReference>
<dbReference type="InterPro" id="IPR016181">
    <property type="entry name" value="Acyl_CoA_acyltransferase"/>
</dbReference>
<reference evidence="1 2" key="1">
    <citation type="submission" date="2018-06" db="EMBL/GenBank/DDBJ databases">
        <title>Genomic Encyclopedia of Archaeal and Bacterial Type Strains, Phase II (KMG-II): from individual species to whole genera.</title>
        <authorList>
            <person name="Goeker M."/>
        </authorList>
    </citation>
    <scope>NUCLEOTIDE SEQUENCE [LARGE SCALE GENOMIC DNA]</scope>
    <source>
        <strain evidence="1 2">DSM 29821</strain>
    </source>
</reference>
<organism evidence="1 2">
    <name type="scientific">Chitinophaga dinghuensis</name>
    <dbReference type="NCBI Taxonomy" id="1539050"/>
    <lineage>
        <taxon>Bacteria</taxon>
        <taxon>Pseudomonadati</taxon>
        <taxon>Bacteroidota</taxon>
        <taxon>Chitinophagia</taxon>
        <taxon>Chitinophagales</taxon>
        <taxon>Chitinophagaceae</taxon>
        <taxon>Chitinophaga</taxon>
    </lineage>
</organism>
<dbReference type="EMBL" id="QLMA01000002">
    <property type="protein sequence ID" value="RAJ85559.1"/>
    <property type="molecule type" value="Genomic_DNA"/>
</dbReference>
<keyword evidence="2" id="KW-1185">Reference proteome</keyword>
<dbReference type="SUPFAM" id="SSF55729">
    <property type="entry name" value="Acyl-CoA N-acyltransferases (Nat)"/>
    <property type="match status" value="1"/>
</dbReference>
<sequence length="207" mass="22785">MINQYEVPVCAAHNAPALTSTTPEADEEIVVRLATALDIDFAIPICAEMESSAKARGTGISQRDPADIKKKMLEGKAVIAFTKSGVWAGFSYIQTWENDQFVSNSGLIVVPAFRRLKVASAIKQKIFELSRQLYPQAKIFSITTGLAVMKLNSRLGFEPVTYTEITQDPQFWGACKSCVNYPILVAHGYRNCLCTAMLFSPDLLKAL</sequence>